<dbReference type="AlphaFoldDB" id="A0A915KBY1"/>
<name>A0A915KBY1_ROMCU</name>
<sequence length="102" mass="11718">MTRIVGQKVAHCLTFFYRCAYDVSSIQWQLPEFLAKCDDGLVFDQGWRNLTKALSISCYRRHCQASDETTISGGGRHRVVFGTIKARLPRERPHWKKGSLSE</sequence>
<keyword evidence="1" id="KW-1185">Reference proteome</keyword>
<evidence type="ECO:0000313" key="1">
    <source>
        <dbReference type="Proteomes" id="UP000887565"/>
    </source>
</evidence>
<dbReference type="WBParaSite" id="nRc.2.0.1.t36217-RA">
    <property type="protein sequence ID" value="nRc.2.0.1.t36217-RA"/>
    <property type="gene ID" value="nRc.2.0.1.g36217"/>
</dbReference>
<evidence type="ECO:0000313" key="2">
    <source>
        <dbReference type="WBParaSite" id="nRc.2.0.1.t36217-RA"/>
    </source>
</evidence>
<organism evidence="1 2">
    <name type="scientific">Romanomermis culicivorax</name>
    <name type="common">Nematode worm</name>
    <dbReference type="NCBI Taxonomy" id="13658"/>
    <lineage>
        <taxon>Eukaryota</taxon>
        <taxon>Metazoa</taxon>
        <taxon>Ecdysozoa</taxon>
        <taxon>Nematoda</taxon>
        <taxon>Enoplea</taxon>
        <taxon>Dorylaimia</taxon>
        <taxon>Mermithida</taxon>
        <taxon>Mermithoidea</taxon>
        <taxon>Mermithidae</taxon>
        <taxon>Romanomermis</taxon>
    </lineage>
</organism>
<accession>A0A915KBY1</accession>
<proteinExistence type="predicted"/>
<reference evidence="2" key="1">
    <citation type="submission" date="2022-11" db="UniProtKB">
        <authorList>
            <consortium name="WormBaseParasite"/>
        </authorList>
    </citation>
    <scope>IDENTIFICATION</scope>
</reference>
<dbReference type="Proteomes" id="UP000887565">
    <property type="component" value="Unplaced"/>
</dbReference>
<protein>
    <submittedName>
        <fullName evidence="2">Uncharacterized protein</fullName>
    </submittedName>
</protein>